<keyword evidence="2" id="KW-0808">Transferase</keyword>
<dbReference type="Proteomes" id="UP001168146">
    <property type="component" value="Unassembled WGS sequence"/>
</dbReference>
<keyword evidence="3" id="KW-0812">Transmembrane</keyword>
<sequence>MERTKWAAISGLVIGTVLLCRSIPTTFAFDKPVHTVILVLASCAGTIFGLGRLLPREAGEARSHGGQQYGAVPLDDLGQPHSSRDASPSPADVRYPSRLRKVRMLFLVLVLAICVRVELLRGMLANVQCATTSWEPILPFLFAAWDYLAVQRHRKGPDADDDNPEGSIYEWLESLLAKARYRYVVATALLAYVAIQGLASGSSPRSTFICAAALPYRWVVPLLQRLGIVLDFAILYCIEQLLHQQEGRGQRSLPLRFVSVAWACLFSAVIILIAGIMYYIFREQDWIWVTSLPSLYIWSTLRLDALVCITIVCTLLCIFHVGVMSTSTIATFVAASSLTTTQAWSNSHPFPPTQAGVAFVALCIAIIAFATYLHIETSDGKPAHSTSPIFTKVPSWLYACLLVLFFARTGLWASHSNTVTYHPIDMLIYEAQSRHEAYINQTSNSKTLSEAARAYELRYQRSPPPGFQHWYTYATARNSVVIDDYDSIHRDLLPFYALTPEETRQRTWQMITNPWNDAAGISIRSGQVAISPNVMPTHRWMLDGLVDMIGHFVEFLPDMDLAFNLNDECRVAVPYEEAERMRQVGMTHAQIQRPVNAFSDTRNEQWRPIPEEPITETPLQELSWLRTFYDFGSVGCPPSSPARTRRTWNTGQLCTTCTAPQSLGAFLANWTLAANICHQPDLADLHGIYLSPAAFKGAHALYPIFSQSKTHGFNDILYPSAWNYINKAKYDPSPTHPDPPWPEKNSSLFWRGATSEGVSPGSGQWRGMTRQRFVHLANNINSSTAPQPILTPTLHSLSSSSSSSSESHTTLSYTLWPLSALISSLSPDVHIVDSIARCGGPDCSDQASEFSPLVPPSDFQDHWRYKYLLDLDGAGFSGRFLPFLHSHSLPFKAGVFREWWDDRVTPWQHFVPLDVRGQGFWGTWAYFAGLEGWVGGRKVVLEAHEGEGERIAERGRFWAGQVLRREDMEIYFFRLLLEWGRLTDDGRDEIGFAVDAG</sequence>
<organism evidence="5 6">
    <name type="scientific">Friedmanniomyces endolithicus</name>
    <dbReference type="NCBI Taxonomy" id="329885"/>
    <lineage>
        <taxon>Eukaryota</taxon>
        <taxon>Fungi</taxon>
        <taxon>Dikarya</taxon>
        <taxon>Ascomycota</taxon>
        <taxon>Pezizomycotina</taxon>
        <taxon>Dothideomycetes</taxon>
        <taxon>Dothideomycetidae</taxon>
        <taxon>Mycosphaerellales</taxon>
        <taxon>Teratosphaeriaceae</taxon>
        <taxon>Friedmanniomyces</taxon>
    </lineage>
</organism>
<feature type="transmembrane region" description="Helical" evidence="3">
    <location>
        <begin position="357"/>
        <end position="375"/>
    </location>
</feature>
<evidence type="ECO:0000256" key="2">
    <source>
        <dbReference type="ARBA" id="ARBA00022679"/>
    </source>
</evidence>
<evidence type="ECO:0000313" key="5">
    <source>
        <dbReference type="EMBL" id="KAK0321009.1"/>
    </source>
</evidence>
<comment type="similarity">
    <text evidence="1">Belongs to the glycosyltransferase 90 family.</text>
</comment>
<reference evidence="5" key="1">
    <citation type="submission" date="2021-12" db="EMBL/GenBank/DDBJ databases">
        <title>Black yeast isolated from Biological Soil Crust.</title>
        <authorList>
            <person name="Kurbessoian T."/>
        </authorList>
    </citation>
    <scope>NUCLEOTIDE SEQUENCE</scope>
    <source>
        <strain evidence="5">CCFEE 5208</strain>
    </source>
</reference>
<evidence type="ECO:0000313" key="6">
    <source>
        <dbReference type="Proteomes" id="UP001168146"/>
    </source>
</evidence>
<dbReference type="Pfam" id="PF05686">
    <property type="entry name" value="Glyco_transf_90"/>
    <property type="match status" value="1"/>
</dbReference>
<evidence type="ECO:0000259" key="4">
    <source>
        <dbReference type="SMART" id="SM00672"/>
    </source>
</evidence>
<dbReference type="PANTHER" id="PTHR12203">
    <property type="entry name" value="KDEL LYS-ASP-GLU-LEU CONTAINING - RELATED"/>
    <property type="match status" value="1"/>
</dbReference>
<dbReference type="SMART" id="SM00672">
    <property type="entry name" value="CAP10"/>
    <property type="match status" value="1"/>
</dbReference>
<feature type="transmembrane region" description="Helical" evidence="3">
    <location>
        <begin position="219"/>
        <end position="238"/>
    </location>
</feature>
<comment type="caution">
    <text evidence="5">The sequence shown here is derived from an EMBL/GenBank/DDBJ whole genome shotgun (WGS) entry which is preliminary data.</text>
</comment>
<keyword evidence="3" id="KW-1133">Transmembrane helix</keyword>
<dbReference type="InterPro" id="IPR006598">
    <property type="entry name" value="CAP10"/>
</dbReference>
<evidence type="ECO:0000256" key="3">
    <source>
        <dbReference type="SAM" id="Phobius"/>
    </source>
</evidence>
<proteinExistence type="inferred from homology"/>
<dbReference type="AlphaFoldDB" id="A0AAN6JE31"/>
<feature type="domain" description="Glycosyl transferase CAP10" evidence="4">
    <location>
        <begin position="678"/>
        <end position="979"/>
    </location>
</feature>
<protein>
    <recommendedName>
        <fullName evidence="4">Glycosyl transferase CAP10 domain-containing protein</fullName>
    </recommendedName>
</protein>
<dbReference type="EMBL" id="JASUXU010000022">
    <property type="protein sequence ID" value="KAK0321009.1"/>
    <property type="molecule type" value="Genomic_DNA"/>
</dbReference>
<dbReference type="GO" id="GO:0016740">
    <property type="term" value="F:transferase activity"/>
    <property type="evidence" value="ECO:0007669"/>
    <property type="project" value="UniProtKB-KW"/>
</dbReference>
<dbReference type="PANTHER" id="PTHR12203:SF35">
    <property type="entry name" value="PROTEIN O-GLUCOSYLTRANSFERASE 1"/>
    <property type="match status" value="1"/>
</dbReference>
<accession>A0AAN6JE31</accession>
<dbReference type="InterPro" id="IPR051091">
    <property type="entry name" value="O-Glucosyltr/Glycosyltrsf_90"/>
</dbReference>
<feature type="transmembrane region" description="Helical" evidence="3">
    <location>
        <begin position="396"/>
        <end position="414"/>
    </location>
</feature>
<feature type="transmembrane region" description="Helical" evidence="3">
    <location>
        <begin position="259"/>
        <end position="281"/>
    </location>
</feature>
<name>A0AAN6JE31_9PEZI</name>
<feature type="transmembrane region" description="Helical" evidence="3">
    <location>
        <begin position="32"/>
        <end position="54"/>
    </location>
</feature>
<feature type="transmembrane region" description="Helical" evidence="3">
    <location>
        <begin position="181"/>
        <end position="199"/>
    </location>
</feature>
<evidence type="ECO:0000256" key="1">
    <source>
        <dbReference type="ARBA" id="ARBA00010118"/>
    </source>
</evidence>
<gene>
    <name evidence="5" type="ORF">LTR82_007926</name>
</gene>
<keyword evidence="3" id="KW-0472">Membrane</keyword>